<accession>A0A839UYX9</accession>
<dbReference type="Proteomes" id="UP000557688">
    <property type="component" value="Unassembled WGS sequence"/>
</dbReference>
<reference evidence="1 2" key="1">
    <citation type="submission" date="2020-08" db="EMBL/GenBank/DDBJ databases">
        <title>Genomic Encyclopedia of Type Strains, Phase III (KMG-III): the genomes of soil and plant-associated and newly described type strains.</title>
        <authorList>
            <person name="Whitman W."/>
        </authorList>
    </citation>
    <scope>NUCLEOTIDE SEQUENCE [LARGE SCALE GENOMIC DNA]</scope>
    <source>
        <strain evidence="1 2">CECT 8088</strain>
    </source>
</reference>
<organism evidence="1 2">
    <name type="scientific">Endobacter medicaginis</name>
    <dbReference type="NCBI Taxonomy" id="1181271"/>
    <lineage>
        <taxon>Bacteria</taxon>
        <taxon>Pseudomonadati</taxon>
        <taxon>Pseudomonadota</taxon>
        <taxon>Alphaproteobacteria</taxon>
        <taxon>Acetobacterales</taxon>
        <taxon>Acetobacteraceae</taxon>
        <taxon>Endobacter</taxon>
    </lineage>
</organism>
<dbReference type="RefSeq" id="WP_183274953.1">
    <property type="nucleotide sequence ID" value="NZ_JACHXV010000004.1"/>
</dbReference>
<dbReference type="AlphaFoldDB" id="A0A839UYX9"/>
<name>A0A839UYX9_9PROT</name>
<proteinExistence type="predicted"/>
<evidence type="ECO:0000313" key="1">
    <source>
        <dbReference type="EMBL" id="MBB3173524.1"/>
    </source>
</evidence>
<gene>
    <name evidence="1" type="ORF">FHR90_001347</name>
</gene>
<keyword evidence="2" id="KW-1185">Reference proteome</keyword>
<protein>
    <submittedName>
        <fullName evidence="1">Uncharacterized protein</fullName>
    </submittedName>
</protein>
<sequence length="57" mass="5866">MAGRLFDAMGGLFAFAGPTRGYHPATAAEIEAAAWAQTGAALRGAMQQAQRGIATTR</sequence>
<comment type="caution">
    <text evidence="1">The sequence shown here is derived from an EMBL/GenBank/DDBJ whole genome shotgun (WGS) entry which is preliminary data.</text>
</comment>
<evidence type="ECO:0000313" key="2">
    <source>
        <dbReference type="Proteomes" id="UP000557688"/>
    </source>
</evidence>
<dbReference type="EMBL" id="JACHXV010000004">
    <property type="protein sequence ID" value="MBB3173524.1"/>
    <property type="molecule type" value="Genomic_DNA"/>
</dbReference>